<keyword evidence="2" id="KW-0732">Signal</keyword>
<comment type="caution">
    <text evidence="3">The sequence shown here is derived from an EMBL/GenBank/DDBJ whole genome shotgun (WGS) entry which is preliminary data.</text>
</comment>
<accession>A0A918IKI0</accession>
<feature type="chain" id="PRO_5037159608" description="DNA repair protein" evidence="2">
    <location>
        <begin position="39"/>
        <end position="259"/>
    </location>
</feature>
<sequence>MFHNGPSLFQNARQWGAMLALWAISTLAAAMCVASAMAALGQIPWPSLPVNWGNDAWPDAGMWVQVGLTLLLLCLCFFLPANARMARLERSHRSFQIGMEDVKRAYALAHAADRTGVFTLSSEFESVRQRMDLLRRHPDLSELEPELLELAAQMSFQSRDLARAYSDEKVQRAREFLRARQSEADQLAERIRLARMTSDELRRWLTDVEAEERRNLSQIRRLEADLREILPALGYAFEDPRDANALPLALHGPKGDGLH</sequence>
<dbReference type="Proteomes" id="UP000628984">
    <property type="component" value="Unassembled WGS sequence"/>
</dbReference>
<proteinExistence type="predicted"/>
<name>A0A918IKI0_9RHOB</name>
<keyword evidence="1" id="KW-1133">Transmembrane helix</keyword>
<organism evidence="3 4">
    <name type="scientific">Gemmobacter lanyuensis</name>
    <dbReference type="NCBI Taxonomy" id="1054497"/>
    <lineage>
        <taxon>Bacteria</taxon>
        <taxon>Pseudomonadati</taxon>
        <taxon>Pseudomonadota</taxon>
        <taxon>Alphaproteobacteria</taxon>
        <taxon>Rhodobacterales</taxon>
        <taxon>Paracoccaceae</taxon>
        <taxon>Gemmobacter</taxon>
    </lineage>
</organism>
<evidence type="ECO:0000313" key="3">
    <source>
        <dbReference type="EMBL" id="GGW21295.1"/>
    </source>
</evidence>
<feature type="signal peptide" evidence="2">
    <location>
        <begin position="1"/>
        <end position="38"/>
    </location>
</feature>
<keyword evidence="1" id="KW-0812">Transmembrane</keyword>
<evidence type="ECO:0000256" key="1">
    <source>
        <dbReference type="SAM" id="Phobius"/>
    </source>
</evidence>
<dbReference type="EMBL" id="BMYQ01000001">
    <property type="protein sequence ID" value="GGW21295.1"/>
    <property type="molecule type" value="Genomic_DNA"/>
</dbReference>
<gene>
    <name evidence="3" type="ORF">GCM10011452_01090</name>
</gene>
<keyword evidence="1" id="KW-0472">Membrane</keyword>
<evidence type="ECO:0000256" key="2">
    <source>
        <dbReference type="SAM" id="SignalP"/>
    </source>
</evidence>
<keyword evidence="4" id="KW-1185">Reference proteome</keyword>
<evidence type="ECO:0000313" key="4">
    <source>
        <dbReference type="Proteomes" id="UP000628984"/>
    </source>
</evidence>
<feature type="transmembrane region" description="Helical" evidence="1">
    <location>
        <begin position="62"/>
        <end position="83"/>
    </location>
</feature>
<dbReference type="AlphaFoldDB" id="A0A918IKI0"/>
<reference evidence="3" key="2">
    <citation type="submission" date="2020-09" db="EMBL/GenBank/DDBJ databases">
        <authorList>
            <person name="Sun Q."/>
            <person name="Kim S."/>
        </authorList>
    </citation>
    <scope>NUCLEOTIDE SEQUENCE</scope>
    <source>
        <strain evidence="3">KCTC 23714</strain>
    </source>
</reference>
<evidence type="ECO:0008006" key="5">
    <source>
        <dbReference type="Google" id="ProtNLM"/>
    </source>
</evidence>
<protein>
    <recommendedName>
        <fullName evidence="5">DNA repair protein</fullName>
    </recommendedName>
</protein>
<reference evidence="3" key="1">
    <citation type="journal article" date="2014" name="Int. J. Syst. Evol. Microbiol.">
        <title>Complete genome sequence of Corynebacterium casei LMG S-19264T (=DSM 44701T), isolated from a smear-ripened cheese.</title>
        <authorList>
            <consortium name="US DOE Joint Genome Institute (JGI-PGF)"/>
            <person name="Walter F."/>
            <person name="Albersmeier A."/>
            <person name="Kalinowski J."/>
            <person name="Ruckert C."/>
        </authorList>
    </citation>
    <scope>NUCLEOTIDE SEQUENCE</scope>
    <source>
        <strain evidence="3">KCTC 23714</strain>
    </source>
</reference>